<dbReference type="Proteomes" id="UP001302573">
    <property type="component" value="Unassembled WGS sequence"/>
</dbReference>
<keyword evidence="3" id="KW-1185">Reference proteome</keyword>
<comment type="caution">
    <text evidence="2">The sequence shown here is derived from an EMBL/GenBank/DDBJ whole genome shotgun (WGS) entry which is preliminary data.</text>
</comment>
<dbReference type="PANTHER" id="PTHR35169:SF1">
    <property type="entry name" value="PROLYL 4-HYDROXYLASE ALPHA SUBUNIT FE(2+) 2OG DIOXYGENASE DOMAIN-CONTAINING PROTEIN"/>
    <property type="match status" value="1"/>
</dbReference>
<accession>A0ABU5VCV6</accession>
<dbReference type="EMBL" id="JAYFUI010000075">
    <property type="protein sequence ID" value="MEA5671184.1"/>
    <property type="molecule type" value="Genomic_DNA"/>
</dbReference>
<dbReference type="InterPro" id="IPR044862">
    <property type="entry name" value="Pro_4_hyd_alph_FE2OG_OXY"/>
</dbReference>
<dbReference type="GO" id="GO:0016491">
    <property type="term" value="F:oxidoreductase activity"/>
    <property type="evidence" value="ECO:0007669"/>
    <property type="project" value="UniProtKB-KW"/>
</dbReference>
<feature type="domain" description="Prolyl 4-hydroxylase alpha subunit Fe(2+) 2OG dioxygenase" evidence="1">
    <location>
        <begin position="106"/>
        <end position="182"/>
    </location>
</feature>
<dbReference type="PANTHER" id="PTHR35169">
    <property type="entry name" value="FE2OG DIOXYGENASE DOMAIN-CONTAINING PROTEIN"/>
    <property type="match status" value="1"/>
</dbReference>
<dbReference type="RefSeq" id="WP_197890593.1">
    <property type="nucleotide sequence ID" value="NZ_JAYFUI010000075.1"/>
</dbReference>
<protein>
    <submittedName>
        <fullName evidence="2">2OG-Fe(II) oxygenase</fullName>
        <ecNumber evidence="2">1.14.11.-</ecNumber>
    </submittedName>
</protein>
<gene>
    <name evidence="2" type="ORF">VA602_07490</name>
</gene>
<dbReference type="Pfam" id="PF13640">
    <property type="entry name" value="2OG-FeII_Oxy_3"/>
    <property type="match status" value="1"/>
</dbReference>
<reference evidence="2 3" key="1">
    <citation type="submission" date="2023-12" db="EMBL/GenBank/DDBJ databases">
        <title>Pseudomonas machongensis sp. nov., isolated from wilted pepper plants (Capsicum annuum).</title>
        <authorList>
            <person name="Qiu M."/>
            <person name="Li Y."/>
            <person name="Liu Q."/>
            <person name="Zhang X."/>
            <person name="Huang Y."/>
            <person name="Guo R."/>
            <person name="Hu M."/>
            <person name="Zhou J."/>
            <person name="Zhou X."/>
        </authorList>
    </citation>
    <scope>NUCLEOTIDE SEQUENCE [LARGE SCALE GENOMIC DNA]</scope>
    <source>
        <strain evidence="2 3">MH2</strain>
    </source>
</reference>
<name>A0ABU5VCV6_9PSED</name>
<dbReference type="Gene3D" id="2.60.120.620">
    <property type="entry name" value="q2cbj1_9rhob like domain"/>
    <property type="match status" value="1"/>
</dbReference>
<evidence type="ECO:0000313" key="2">
    <source>
        <dbReference type="EMBL" id="MEA5671184.1"/>
    </source>
</evidence>
<evidence type="ECO:0000313" key="3">
    <source>
        <dbReference type="Proteomes" id="UP001302573"/>
    </source>
</evidence>
<organism evidence="2 3">
    <name type="scientific">Pseudomonas machongensis</name>
    <dbReference type="NCBI Taxonomy" id="3110229"/>
    <lineage>
        <taxon>Bacteria</taxon>
        <taxon>Pseudomonadati</taxon>
        <taxon>Pseudomonadota</taxon>
        <taxon>Gammaproteobacteria</taxon>
        <taxon>Pseudomonadales</taxon>
        <taxon>Pseudomonadaceae</taxon>
        <taxon>Pseudomonas</taxon>
    </lineage>
</organism>
<dbReference type="EC" id="1.14.11.-" evidence="2"/>
<evidence type="ECO:0000259" key="1">
    <source>
        <dbReference type="Pfam" id="PF13640"/>
    </source>
</evidence>
<proteinExistence type="predicted"/>
<keyword evidence="2" id="KW-0560">Oxidoreductase</keyword>
<sequence>MQSSFNPDAIQVLDDLLSPKELSMLAQRLAGPVWRFGWAQHYGVLDRPCWHAFIAGSAREQRQDCEQELRERAGWTFLADWWAGFKDSHLPQATLLGVYANGQTSGQDGPIHRDNRPDEPGKTLVMFCNEHWASAWGGELLFFNAAKTDVIKAVLPKPGRIVLFDGRIPHSARSPAASCNRLRVSLAFKTLIKE</sequence>